<accession>A0ABS9I969</accession>
<evidence type="ECO:0000313" key="2">
    <source>
        <dbReference type="Proteomes" id="UP001162905"/>
    </source>
</evidence>
<proteinExistence type="predicted"/>
<sequence length="67" mass="7340">MPHWVTALAQGVVIRMLIRHSSAQLIGQELAPCFIFSVDPSYHPAMVLFCDQDGDTAINLIESSLLA</sequence>
<keyword evidence="2" id="KW-1185">Reference proteome</keyword>
<organism evidence="1 2">
    <name type="scientific">Pseudomonas petrae</name>
    <dbReference type="NCBI Taxonomy" id="2912190"/>
    <lineage>
        <taxon>Bacteria</taxon>
        <taxon>Pseudomonadati</taxon>
        <taxon>Pseudomonadota</taxon>
        <taxon>Gammaproteobacteria</taxon>
        <taxon>Pseudomonadales</taxon>
        <taxon>Pseudomonadaceae</taxon>
        <taxon>Pseudomonas</taxon>
    </lineage>
</organism>
<evidence type="ECO:0000313" key="1">
    <source>
        <dbReference type="EMBL" id="MCF7544297.1"/>
    </source>
</evidence>
<gene>
    <name evidence="1" type="ORF">L4G47_19055</name>
</gene>
<protein>
    <submittedName>
        <fullName evidence="1">Uncharacterized protein</fullName>
    </submittedName>
</protein>
<comment type="caution">
    <text evidence="1">The sequence shown here is derived from an EMBL/GenBank/DDBJ whole genome shotgun (WGS) entry which is preliminary data.</text>
</comment>
<dbReference type="Proteomes" id="UP001162905">
    <property type="component" value="Unassembled WGS sequence"/>
</dbReference>
<dbReference type="EMBL" id="JAKJXH010000021">
    <property type="protein sequence ID" value="MCF7544297.1"/>
    <property type="molecule type" value="Genomic_DNA"/>
</dbReference>
<reference evidence="1" key="1">
    <citation type="submission" date="2022-01" db="EMBL/GenBank/DDBJ databases">
        <title>Pseudomonas sp. nov. isolated from Antarctic regolith.</title>
        <authorList>
            <person name="Novakova D."/>
            <person name="Sedlar K."/>
        </authorList>
    </citation>
    <scope>NUCLEOTIDE SEQUENCE</scope>
    <source>
        <strain evidence="1">P2647</strain>
    </source>
</reference>
<name>A0ABS9I969_9PSED</name>
<dbReference type="RefSeq" id="WP_237253729.1">
    <property type="nucleotide sequence ID" value="NZ_JAKJXE010000001.1"/>
</dbReference>